<keyword evidence="2" id="KW-1185">Reference proteome</keyword>
<dbReference type="EMBL" id="JARJLG010000039">
    <property type="protein sequence ID" value="KAJ7763991.1"/>
    <property type="molecule type" value="Genomic_DNA"/>
</dbReference>
<evidence type="ECO:0000313" key="2">
    <source>
        <dbReference type="Proteomes" id="UP001215280"/>
    </source>
</evidence>
<dbReference type="AlphaFoldDB" id="A0AAD7JJR9"/>
<reference evidence="1" key="1">
    <citation type="submission" date="2023-03" db="EMBL/GenBank/DDBJ databases">
        <title>Massive genome expansion in bonnet fungi (Mycena s.s.) driven by repeated elements and novel gene families across ecological guilds.</title>
        <authorList>
            <consortium name="Lawrence Berkeley National Laboratory"/>
            <person name="Harder C.B."/>
            <person name="Miyauchi S."/>
            <person name="Viragh M."/>
            <person name="Kuo A."/>
            <person name="Thoen E."/>
            <person name="Andreopoulos B."/>
            <person name="Lu D."/>
            <person name="Skrede I."/>
            <person name="Drula E."/>
            <person name="Henrissat B."/>
            <person name="Morin E."/>
            <person name="Kohler A."/>
            <person name="Barry K."/>
            <person name="LaButti K."/>
            <person name="Morin E."/>
            <person name="Salamov A."/>
            <person name="Lipzen A."/>
            <person name="Mereny Z."/>
            <person name="Hegedus B."/>
            <person name="Baldrian P."/>
            <person name="Stursova M."/>
            <person name="Weitz H."/>
            <person name="Taylor A."/>
            <person name="Grigoriev I.V."/>
            <person name="Nagy L.G."/>
            <person name="Martin F."/>
            <person name="Kauserud H."/>
        </authorList>
    </citation>
    <scope>NUCLEOTIDE SEQUENCE</scope>
    <source>
        <strain evidence="1">CBHHK188m</strain>
    </source>
</reference>
<organism evidence="1 2">
    <name type="scientific">Mycena maculata</name>
    <dbReference type="NCBI Taxonomy" id="230809"/>
    <lineage>
        <taxon>Eukaryota</taxon>
        <taxon>Fungi</taxon>
        <taxon>Dikarya</taxon>
        <taxon>Basidiomycota</taxon>
        <taxon>Agaricomycotina</taxon>
        <taxon>Agaricomycetes</taxon>
        <taxon>Agaricomycetidae</taxon>
        <taxon>Agaricales</taxon>
        <taxon>Marasmiineae</taxon>
        <taxon>Mycenaceae</taxon>
        <taxon>Mycena</taxon>
    </lineage>
</organism>
<name>A0AAD7JJR9_9AGAR</name>
<accession>A0AAD7JJR9</accession>
<comment type="caution">
    <text evidence="1">The sequence shown here is derived from an EMBL/GenBank/DDBJ whole genome shotgun (WGS) entry which is preliminary data.</text>
</comment>
<dbReference type="Proteomes" id="UP001215280">
    <property type="component" value="Unassembled WGS sequence"/>
</dbReference>
<protein>
    <submittedName>
        <fullName evidence="1">Uncharacterized protein</fullName>
    </submittedName>
</protein>
<evidence type="ECO:0000313" key="1">
    <source>
        <dbReference type="EMBL" id="KAJ7763991.1"/>
    </source>
</evidence>
<gene>
    <name evidence="1" type="ORF">DFH07DRAFT_770646</name>
</gene>
<sequence length="150" mass="16684">MYIAIRGKEFCSGGGDILAWPKNDPGPSTLDSYLKERPIEYPACAGVHTTNRAIVLARELDLPFLLPAAFWLAATRLDYLTKDYTNTISSSDRGAILSVVNPLRIAYTKYLFGWLDGNSLDCTTGQECNAKKEKYALEVWKPPGIFLVFT</sequence>
<proteinExistence type="predicted"/>